<dbReference type="EMBL" id="LT629779">
    <property type="protein sequence ID" value="SDT22006.1"/>
    <property type="molecule type" value="Genomic_DNA"/>
</dbReference>
<feature type="region of interest" description="Disordered" evidence="7">
    <location>
        <begin position="585"/>
        <end position="619"/>
    </location>
</feature>
<evidence type="ECO:0000256" key="7">
    <source>
        <dbReference type="SAM" id="MobiDB-lite"/>
    </source>
</evidence>
<evidence type="ECO:0000256" key="4">
    <source>
        <dbReference type="ARBA" id="ARBA00022729"/>
    </source>
</evidence>
<dbReference type="PANTHER" id="PTHR30620">
    <property type="entry name" value="PERIPLASMIC BETA-GLUCOSIDASE-RELATED"/>
    <property type="match status" value="1"/>
</dbReference>
<feature type="region of interest" description="Disordered" evidence="7">
    <location>
        <begin position="1"/>
        <end position="30"/>
    </location>
</feature>
<evidence type="ECO:0000313" key="10">
    <source>
        <dbReference type="Proteomes" id="UP000198751"/>
    </source>
</evidence>
<dbReference type="OrthoDB" id="3187421at2"/>
<evidence type="ECO:0000313" key="9">
    <source>
        <dbReference type="EMBL" id="SDT22006.1"/>
    </source>
</evidence>
<protein>
    <recommendedName>
        <fullName evidence="3">beta-glucosidase</fullName>
        <ecNumber evidence="3">3.2.1.21</ecNumber>
    </recommendedName>
</protein>
<evidence type="ECO:0000256" key="3">
    <source>
        <dbReference type="ARBA" id="ARBA00012744"/>
    </source>
</evidence>
<accession>A0A1H1YLR5</accession>
<dbReference type="RefSeq" id="WP_091719702.1">
    <property type="nucleotide sequence ID" value="NZ_CAUQLD010000002.1"/>
</dbReference>
<dbReference type="Gene3D" id="3.40.50.1700">
    <property type="entry name" value="Glycoside hydrolase family 3 C-terminal domain"/>
    <property type="match status" value="1"/>
</dbReference>
<gene>
    <name evidence="9" type="ORF">SAMN04489743_2055</name>
</gene>
<feature type="compositionally biased region" description="Basic and acidic residues" evidence="7">
    <location>
        <begin position="586"/>
        <end position="598"/>
    </location>
</feature>
<dbReference type="InterPro" id="IPR036962">
    <property type="entry name" value="Glyco_hydro_3_N_sf"/>
</dbReference>
<keyword evidence="5" id="KW-0378">Hydrolase</keyword>
<dbReference type="InterPro" id="IPR051915">
    <property type="entry name" value="Cellulose_Degrad_GH3"/>
</dbReference>
<keyword evidence="4" id="KW-0732">Signal</keyword>
<proteinExistence type="inferred from homology"/>
<evidence type="ECO:0000256" key="5">
    <source>
        <dbReference type="ARBA" id="ARBA00022801"/>
    </source>
</evidence>
<keyword evidence="6" id="KW-0326">Glycosidase</keyword>
<evidence type="ECO:0000256" key="2">
    <source>
        <dbReference type="ARBA" id="ARBA00005336"/>
    </source>
</evidence>
<evidence type="ECO:0000256" key="1">
    <source>
        <dbReference type="ARBA" id="ARBA00000448"/>
    </source>
</evidence>
<dbReference type="GO" id="GO:0008422">
    <property type="term" value="F:beta-glucosidase activity"/>
    <property type="evidence" value="ECO:0007669"/>
    <property type="project" value="UniProtKB-EC"/>
</dbReference>
<keyword evidence="10" id="KW-1185">Reference proteome</keyword>
<evidence type="ECO:0000259" key="8">
    <source>
        <dbReference type="Pfam" id="PF00933"/>
    </source>
</evidence>
<dbReference type="PANTHER" id="PTHR30620:SF16">
    <property type="entry name" value="LYSOSOMAL BETA GLUCOSIDASE"/>
    <property type="match status" value="1"/>
</dbReference>
<organism evidence="9 10">
    <name type="scientific">Pseudarthrobacter equi</name>
    <dbReference type="NCBI Taxonomy" id="728066"/>
    <lineage>
        <taxon>Bacteria</taxon>
        <taxon>Bacillati</taxon>
        <taxon>Actinomycetota</taxon>
        <taxon>Actinomycetes</taxon>
        <taxon>Micrococcales</taxon>
        <taxon>Micrococcaceae</taxon>
        <taxon>Pseudarthrobacter</taxon>
    </lineage>
</organism>
<dbReference type="PRINTS" id="PR00133">
    <property type="entry name" value="GLHYDRLASE3"/>
</dbReference>
<name>A0A1H1YLR5_9MICC</name>
<dbReference type="Proteomes" id="UP000198751">
    <property type="component" value="Chromosome I"/>
</dbReference>
<feature type="domain" description="Glycoside hydrolase family 3 N-terminal" evidence="8">
    <location>
        <begin position="94"/>
        <end position="400"/>
    </location>
</feature>
<dbReference type="AlphaFoldDB" id="A0A1H1YLR5"/>
<dbReference type="SUPFAM" id="SSF52279">
    <property type="entry name" value="Beta-D-glucan exohydrolase, C-terminal domain"/>
    <property type="match status" value="1"/>
</dbReference>
<dbReference type="InterPro" id="IPR036881">
    <property type="entry name" value="Glyco_hydro_3_C_sf"/>
</dbReference>
<dbReference type="Gene3D" id="3.20.20.300">
    <property type="entry name" value="Glycoside hydrolase, family 3, N-terminal domain"/>
    <property type="match status" value="1"/>
</dbReference>
<dbReference type="Pfam" id="PF00933">
    <property type="entry name" value="Glyco_hydro_3"/>
    <property type="match status" value="1"/>
</dbReference>
<reference evidence="10" key="1">
    <citation type="submission" date="2016-10" db="EMBL/GenBank/DDBJ databases">
        <authorList>
            <person name="Varghese N."/>
            <person name="Submissions S."/>
        </authorList>
    </citation>
    <scope>NUCLEOTIDE SEQUENCE [LARGE SCALE GENOMIC DNA]</scope>
    <source>
        <strain evidence="10">IMMIB L-1606</strain>
    </source>
</reference>
<evidence type="ECO:0000256" key="6">
    <source>
        <dbReference type="ARBA" id="ARBA00023295"/>
    </source>
</evidence>
<dbReference type="GO" id="GO:0009251">
    <property type="term" value="P:glucan catabolic process"/>
    <property type="evidence" value="ECO:0007669"/>
    <property type="project" value="TreeGrafter"/>
</dbReference>
<sequence>MRRPTSTNDDGVQYRDLNGNGVMDPYEDPRLDSASRAKDLLERLSIEEKVGLLFNTVMVVGEPGDHDTASPFGPETPRDFVVGQSINHFNIGRFPSAEHMARWQNCMQELAELAPHGIPITFATDPRHGFAQNDGMVFATGSFSQWPEPMGLAAIGDPALVSEFAETARSEYVAVGLRAAIHPQIDLASDPRWARQLQSFSSNSAVTSEYGSLLIEGLQGQKLSSTSVACTAKHFPGGGAQEDGEDPHFPQGKAQVYPGGNFEEHLAPFRAAIAAGTSAIMPYYSLAKDLLIDGVAVEEVGFAYNKYLISTLLREDLGFTGVVLTDWQLVTDLEVFGLPFPAKAWGVEHLSRIERVEKLFDAGADQFGGESCTDLVLELLASGRLSQKRVDASALKVLQVKFELGLFDNPYVDENAVATIVGSESFRAAGHRAQAEAVTVLKNTGVLPLRADTRVYVEGVNPEVVDDRVTLVDDKKDADVALVRLTVPYEPRNEYFLDAMTHQGSLDFPDEEVARVRALAAELPVILDVYLERAGILTPFDELAEAVTVNFGASDAALLDALTGTIPPRGRLPIELPRSMAAVEASHPDVPNDTKDPLYRYGAGLSLPSTSRRESRMLT</sequence>
<comment type="similarity">
    <text evidence="2">Belongs to the glycosyl hydrolase 3 family.</text>
</comment>
<comment type="catalytic activity">
    <reaction evidence="1">
        <text>Hydrolysis of terminal, non-reducing beta-D-glucosyl residues with release of beta-D-glucose.</text>
        <dbReference type="EC" id="3.2.1.21"/>
    </reaction>
</comment>
<dbReference type="InterPro" id="IPR017853">
    <property type="entry name" value="GH"/>
</dbReference>
<dbReference type="SUPFAM" id="SSF51445">
    <property type="entry name" value="(Trans)glycosidases"/>
    <property type="match status" value="1"/>
</dbReference>
<feature type="compositionally biased region" description="Polar residues" evidence="7">
    <location>
        <begin position="1"/>
        <end position="10"/>
    </location>
</feature>
<dbReference type="EC" id="3.2.1.21" evidence="3"/>
<dbReference type="InterPro" id="IPR001764">
    <property type="entry name" value="Glyco_hydro_3_N"/>
</dbReference>